<dbReference type="Pfam" id="PF04357">
    <property type="entry name" value="TamB"/>
    <property type="match status" value="1"/>
</dbReference>
<evidence type="ECO:0000256" key="1">
    <source>
        <dbReference type="ARBA" id="ARBA00004167"/>
    </source>
</evidence>
<organism evidence="6 7">
    <name type="scientific">Sphingomonas metalli</name>
    <dbReference type="NCBI Taxonomy" id="1779358"/>
    <lineage>
        <taxon>Bacteria</taxon>
        <taxon>Pseudomonadati</taxon>
        <taxon>Pseudomonadota</taxon>
        <taxon>Alphaproteobacteria</taxon>
        <taxon>Sphingomonadales</taxon>
        <taxon>Sphingomonadaceae</taxon>
        <taxon>Sphingomonas</taxon>
    </lineage>
</organism>
<comment type="subcellular location">
    <subcellularLocation>
        <location evidence="1">Membrane</location>
        <topology evidence="1">Single-pass membrane protein</topology>
    </subcellularLocation>
</comment>
<dbReference type="Proteomes" id="UP000623067">
    <property type="component" value="Unassembled WGS sequence"/>
</dbReference>
<reference evidence="6" key="2">
    <citation type="submission" date="2020-09" db="EMBL/GenBank/DDBJ databases">
        <authorList>
            <person name="Sun Q."/>
            <person name="Zhou Y."/>
        </authorList>
    </citation>
    <scope>NUCLEOTIDE SEQUENCE</scope>
    <source>
        <strain evidence="6">CGMCC 1.15330</strain>
    </source>
</reference>
<dbReference type="EMBL" id="BMIH01000003">
    <property type="protein sequence ID" value="GGB31676.1"/>
    <property type="molecule type" value="Genomic_DNA"/>
</dbReference>
<dbReference type="GO" id="GO:0005886">
    <property type="term" value="C:plasma membrane"/>
    <property type="evidence" value="ECO:0007669"/>
    <property type="project" value="InterPro"/>
</dbReference>
<proteinExistence type="predicted"/>
<dbReference type="GO" id="GO:0097347">
    <property type="term" value="C:TAM protein secretion complex"/>
    <property type="evidence" value="ECO:0007669"/>
    <property type="project" value="TreeGrafter"/>
</dbReference>
<keyword evidence="2" id="KW-0812">Transmembrane</keyword>
<evidence type="ECO:0000259" key="5">
    <source>
        <dbReference type="Pfam" id="PF04357"/>
    </source>
</evidence>
<dbReference type="RefSeq" id="WP_229664526.1">
    <property type="nucleotide sequence ID" value="NZ_BMIH01000003.1"/>
</dbReference>
<feature type="domain" description="Translocation and assembly module TamB C-terminal" evidence="5">
    <location>
        <begin position="1028"/>
        <end position="1370"/>
    </location>
</feature>
<dbReference type="PANTHER" id="PTHR36985:SF1">
    <property type="entry name" value="TRANSLOCATION AND ASSEMBLY MODULE SUBUNIT TAMB"/>
    <property type="match status" value="1"/>
</dbReference>
<keyword evidence="4" id="KW-0472">Membrane</keyword>
<dbReference type="InterPro" id="IPR007452">
    <property type="entry name" value="TamB_C"/>
</dbReference>
<comment type="caution">
    <text evidence="6">The sequence shown here is derived from an EMBL/GenBank/DDBJ whole genome shotgun (WGS) entry which is preliminary data.</text>
</comment>
<reference evidence="6" key="1">
    <citation type="journal article" date="2014" name="Int. J. Syst. Evol. Microbiol.">
        <title>Complete genome sequence of Corynebacterium casei LMG S-19264T (=DSM 44701T), isolated from a smear-ripened cheese.</title>
        <authorList>
            <consortium name="US DOE Joint Genome Institute (JGI-PGF)"/>
            <person name="Walter F."/>
            <person name="Albersmeier A."/>
            <person name="Kalinowski J."/>
            <person name="Ruckert C."/>
        </authorList>
    </citation>
    <scope>NUCLEOTIDE SEQUENCE</scope>
    <source>
        <strain evidence="6">CGMCC 1.15330</strain>
    </source>
</reference>
<evidence type="ECO:0000256" key="3">
    <source>
        <dbReference type="ARBA" id="ARBA00022989"/>
    </source>
</evidence>
<sequence>MRRLWRWLAGLLLALVAIVVAALVAVDTPWGHDLVARRISAIRTPTGLSFHVGRLEGSLYDRVTIRDLVVSDLDGPVFAAPRVELDWRPWRWLRNELAIESLDVPVARLARVPRTRPSGRQGPVLPDLDIHIGRLRIARLDLAPGVAGPARTLQAAGRADIRSGRARIRLAAMAAGTDRLSLVIDAEPDRDRFDVDVRAAGRRDGLLAQLAGGRGPVVLRIDGAGSWSRWRGTAKGLVAGAPLVDLALTAEAGRYGLSGTLAPAPLLSGKAQRLTAPRIAVTGEASFAHRRLDGRLQLRSRALAIDTTGEIDLAAGYYRNVRISARLARPEALFPNMSGRAIALRAILDGPFATAGYDYRLTAERLAFDETGFERARAAGQGRLSRFPARIPIRVAADRLTGVGDVAGGILRNVAIDGVLVLDPPTLTGQGLRLRSDRLTGTVALLLDLRTGQYRVGLGGKLGRYLIPGIGIVDVDSTLSVVPGPGGRGTRIVGRGTAVVRRLDNSFFRSLTGGLPRIETALERTTDGILHFTNARLTSPTLTLTGNGFRRRDGTFHFEGSGRQASYGPLALVLDGRIEKPVIDLRLASPIAALGLMSVRAHLDPVPEGFAVMAEGGSRLGPFRARGTILLPPQGQASIAVAALDVAGSRATGRLGIVDGGFDGRLALTGPVAGTLVFRPERDRQRIDAQLALANAGFSGASVRQAQVTGSLVLDPAGAVIDGTARGVGLRWGGIRLSRFAASAHLRGSQGEVRASVAGSRGRAFDIQTVTQIRPDGFTVSAQGTLDRRPLALAEPALVTRDGDGWRLAPTRLTFAGGEAQLAGRWSPGGLAVEARSQRLPLSILDIGFPGLGLGGSASGSLRYAEDAAGVPTGRLDLTVRGMTRSGLILTSAPIDMGVAAVLSADRAGIRAVMASGGKTVGRAQARLTPLGSGSLVERLEKAGLFAQLRYAGPADALWRLSGVELFDLSGPVAIGADLTGRLSDPQIRGAVQANSARIESATTGTLLTDVAASGRFAGSRLAIDRFAATAGKGGRVTGTGQFDFAAPKGIGLDIRLDADRAVMIARDDIGATVSGPLTFRSDGAGGTIAGDLTLDRASYRLGRASTATAAPQLRVREINVPGGDDEDEAPTAPWTLALSARARGGVMVTGLGLSSEWSANLKIGGAPDNPAITGRANLVRGDYEFAGREFELSRGVIRFDGAVPANPVLDIEANAGVTGLNAAIRVAGTALKPEISFTSTPALPQDELLSRLLFGTSITNLSAPEALQLAAAVAALQDGGNGLNPINAVRRAAGLDRLRILPADPQTGQGTSIAAGKYVTRRLFAEIVTDGQGYSATRVEFQVTRWLSLLSSISTLGRQSVNVRVSRDY</sequence>
<evidence type="ECO:0000313" key="7">
    <source>
        <dbReference type="Proteomes" id="UP000623067"/>
    </source>
</evidence>
<evidence type="ECO:0000313" key="6">
    <source>
        <dbReference type="EMBL" id="GGB31676.1"/>
    </source>
</evidence>
<gene>
    <name evidence="6" type="ORF">GCM10011380_21260</name>
</gene>
<dbReference type="PANTHER" id="PTHR36985">
    <property type="entry name" value="TRANSLOCATION AND ASSEMBLY MODULE SUBUNIT TAMB"/>
    <property type="match status" value="1"/>
</dbReference>
<dbReference type="GO" id="GO:0009306">
    <property type="term" value="P:protein secretion"/>
    <property type="evidence" value="ECO:0007669"/>
    <property type="project" value="InterPro"/>
</dbReference>
<protein>
    <recommendedName>
        <fullName evidence="5">Translocation and assembly module TamB C-terminal domain-containing protein</fullName>
    </recommendedName>
</protein>
<evidence type="ECO:0000256" key="4">
    <source>
        <dbReference type="ARBA" id="ARBA00023136"/>
    </source>
</evidence>
<name>A0A916T4U8_9SPHN</name>
<keyword evidence="3" id="KW-1133">Transmembrane helix</keyword>
<keyword evidence="7" id="KW-1185">Reference proteome</keyword>
<evidence type="ECO:0000256" key="2">
    <source>
        <dbReference type="ARBA" id="ARBA00022692"/>
    </source>
</evidence>
<accession>A0A916T4U8</accession>